<dbReference type="CDD" id="cd00093">
    <property type="entry name" value="HTH_XRE"/>
    <property type="match status" value="1"/>
</dbReference>
<organism evidence="2 3">
    <name type="scientific">Arcticibacter tournemirensis</name>
    <dbReference type="NCBI Taxonomy" id="699437"/>
    <lineage>
        <taxon>Bacteria</taxon>
        <taxon>Pseudomonadati</taxon>
        <taxon>Bacteroidota</taxon>
        <taxon>Sphingobacteriia</taxon>
        <taxon>Sphingobacteriales</taxon>
        <taxon>Sphingobacteriaceae</taxon>
        <taxon>Arcticibacter</taxon>
    </lineage>
</organism>
<sequence length="145" mass="16335">MNGQKTDAHIGRNVRAIREIRGIKQGYLASALSFSQQKISKLEQAESIDEEVLSRIADVLQVSAETIINFDQETVINNHVVNEPRHGDAMTAHADFKLFSKIMELYERLLESEKDKNLILATLKIQEEATLGAYSEDLHTVKKIA</sequence>
<dbReference type="EMBL" id="RXOC01000001">
    <property type="protein sequence ID" value="RXF72411.1"/>
    <property type="molecule type" value="Genomic_DNA"/>
</dbReference>
<dbReference type="Pfam" id="PF13560">
    <property type="entry name" value="HTH_31"/>
    <property type="match status" value="1"/>
</dbReference>
<evidence type="ECO:0000313" key="2">
    <source>
        <dbReference type="EMBL" id="RXF72411.1"/>
    </source>
</evidence>
<comment type="caution">
    <text evidence="2">The sequence shown here is derived from an EMBL/GenBank/DDBJ whole genome shotgun (WGS) entry which is preliminary data.</text>
</comment>
<dbReference type="SMART" id="SM00530">
    <property type="entry name" value="HTH_XRE"/>
    <property type="match status" value="1"/>
</dbReference>
<dbReference type="GO" id="GO:0003677">
    <property type="term" value="F:DNA binding"/>
    <property type="evidence" value="ECO:0007669"/>
    <property type="project" value="InterPro"/>
</dbReference>
<feature type="domain" description="HTH cro/C1-type" evidence="1">
    <location>
        <begin position="14"/>
        <end position="67"/>
    </location>
</feature>
<dbReference type="Gene3D" id="1.10.260.40">
    <property type="entry name" value="lambda repressor-like DNA-binding domains"/>
    <property type="match status" value="1"/>
</dbReference>
<dbReference type="RefSeq" id="WP_128767596.1">
    <property type="nucleotide sequence ID" value="NZ_RXOC01000001.1"/>
</dbReference>
<dbReference type="InterPro" id="IPR001387">
    <property type="entry name" value="Cro/C1-type_HTH"/>
</dbReference>
<dbReference type="AlphaFoldDB" id="A0A4Q0MFV8"/>
<name>A0A4Q0MFV8_9SPHI</name>
<dbReference type="PROSITE" id="PS50943">
    <property type="entry name" value="HTH_CROC1"/>
    <property type="match status" value="1"/>
</dbReference>
<reference evidence="2 3" key="1">
    <citation type="submission" date="2018-12" db="EMBL/GenBank/DDBJ databases">
        <title>The Draft Genome Sequence of the Soil Bacterium Pedobacter tournemirensis R1.</title>
        <authorList>
            <person name="He J."/>
        </authorList>
    </citation>
    <scope>NUCLEOTIDE SEQUENCE [LARGE SCALE GENOMIC DNA]</scope>
    <source>
        <strain evidence="2 3">R1</strain>
    </source>
</reference>
<dbReference type="SUPFAM" id="SSF47413">
    <property type="entry name" value="lambda repressor-like DNA-binding domains"/>
    <property type="match status" value="1"/>
</dbReference>
<evidence type="ECO:0000313" key="3">
    <source>
        <dbReference type="Proteomes" id="UP000290848"/>
    </source>
</evidence>
<gene>
    <name evidence="2" type="ORF">EKH83_01395</name>
</gene>
<proteinExistence type="predicted"/>
<protein>
    <submittedName>
        <fullName evidence="2">XRE family transcriptional regulator</fullName>
    </submittedName>
</protein>
<accession>A0A4Q0MFV8</accession>
<evidence type="ECO:0000259" key="1">
    <source>
        <dbReference type="PROSITE" id="PS50943"/>
    </source>
</evidence>
<dbReference type="Proteomes" id="UP000290848">
    <property type="component" value="Unassembled WGS sequence"/>
</dbReference>
<dbReference type="InterPro" id="IPR010982">
    <property type="entry name" value="Lambda_DNA-bd_dom_sf"/>
</dbReference>